<dbReference type="Pfam" id="PF07980">
    <property type="entry name" value="SusD_RagB"/>
    <property type="match status" value="1"/>
</dbReference>
<keyword evidence="3" id="KW-0732">Signal</keyword>
<dbReference type="InterPro" id="IPR033985">
    <property type="entry name" value="SusD-like_N"/>
</dbReference>
<comment type="subcellular location">
    <subcellularLocation>
        <location evidence="1">Cell outer membrane</location>
    </subcellularLocation>
</comment>
<comment type="similarity">
    <text evidence="2">Belongs to the SusD family.</text>
</comment>
<dbReference type="SUPFAM" id="SSF48452">
    <property type="entry name" value="TPR-like"/>
    <property type="match status" value="1"/>
</dbReference>
<evidence type="ECO:0000259" key="6">
    <source>
        <dbReference type="Pfam" id="PF07980"/>
    </source>
</evidence>
<evidence type="ECO:0000256" key="3">
    <source>
        <dbReference type="ARBA" id="ARBA00022729"/>
    </source>
</evidence>
<dbReference type="PROSITE" id="PS51257">
    <property type="entry name" value="PROKAR_LIPOPROTEIN"/>
    <property type="match status" value="1"/>
</dbReference>
<name>A0A2W7N0N7_9BACT</name>
<evidence type="ECO:0000313" key="8">
    <source>
        <dbReference type="EMBL" id="PZX13688.1"/>
    </source>
</evidence>
<dbReference type="AlphaFoldDB" id="A0A2W7N0N7"/>
<organism evidence="8 9">
    <name type="scientific">Breznakibacter xylanolyticus</name>
    <dbReference type="NCBI Taxonomy" id="990"/>
    <lineage>
        <taxon>Bacteria</taxon>
        <taxon>Pseudomonadati</taxon>
        <taxon>Bacteroidota</taxon>
        <taxon>Bacteroidia</taxon>
        <taxon>Marinilabiliales</taxon>
        <taxon>Marinilabiliaceae</taxon>
        <taxon>Breznakibacter</taxon>
    </lineage>
</organism>
<evidence type="ECO:0000256" key="4">
    <source>
        <dbReference type="ARBA" id="ARBA00023136"/>
    </source>
</evidence>
<feature type="domain" description="RagB/SusD" evidence="6">
    <location>
        <begin position="372"/>
        <end position="654"/>
    </location>
</feature>
<keyword evidence="5" id="KW-0998">Cell outer membrane</keyword>
<gene>
    <name evidence="8" type="ORF">LX69_02546</name>
</gene>
<evidence type="ECO:0000259" key="7">
    <source>
        <dbReference type="Pfam" id="PF14322"/>
    </source>
</evidence>
<evidence type="ECO:0000256" key="2">
    <source>
        <dbReference type="ARBA" id="ARBA00006275"/>
    </source>
</evidence>
<accession>A0A2W7N0N7</accession>
<evidence type="ECO:0000313" key="9">
    <source>
        <dbReference type="Proteomes" id="UP000249239"/>
    </source>
</evidence>
<dbReference type="InterPro" id="IPR011990">
    <property type="entry name" value="TPR-like_helical_dom_sf"/>
</dbReference>
<evidence type="ECO:0000256" key="5">
    <source>
        <dbReference type="ARBA" id="ARBA00023237"/>
    </source>
</evidence>
<dbReference type="Gene3D" id="1.25.40.390">
    <property type="match status" value="1"/>
</dbReference>
<dbReference type="Proteomes" id="UP000249239">
    <property type="component" value="Unassembled WGS sequence"/>
</dbReference>
<dbReference type="EMBL" id="QKZK01000023">
    <property type="protein sequence ID" value="PZX13688.1"/>
    <property type="molecule type" value="Genomic_DNA"/>
</dbReference>
<dbReference type="OrthoDB" id="691907at2"/>
<keyword evidence="4" id="KW-0472">Membrane</keyword>
<proteinExistence type="inferred from homology"/>
<keyword evidence="9" id="KW-1185">Reference proteome</keyword>
<protein>
    <submittedName>
        <fullName evidence="8">Putative outer membrane starch-binding protein</fullName>
    </submittedName>
</protein>
<reference evidence="8 9" key="1">
    <citation type="submission" date="2018-06" db="EMBL/GenBank/DDBJ databases">
        <title>Genomic Encyclopedia of Archaeal and Bacterial Type Strains, Phase II (KMG-II): from individual species to whole genera.</title>
        <authorList>
            <person name="Goeker M."/>
        </authorList>
    </citation>
    <scope>NUCLEOTIDE SEQUENCE [LARGE SCALE GENOMIC DNA]</scope>
    <source>
        <strain evidence="8 9">DSM 6779</strain>
    </source>
</reference>
<sequence>MKNKLLYILAVGSALSLTSCEDYLSPESPSSFETEYVFSSTEDAYKMIMGAYAPFAQDPYTSRMSNVFLQNTDVEENSAPNAANQTAHRIGVWELNGGALEGWSDIKNAWSNSYLAIDRANQCIQGIKNSPLYLSGDADMKQMLGEAYCIRAYWYYLVCNYWGDVPFSEEPSSALNAGTSTRVSKDTIYSRCIQNLIDHQGGMKWAKDLNGGVERMSRDFALGLITRLSMFRAGYSMQANGTMVRPADYMDYYKIARDYADTLIQAKKHTLSPKFAEIFKDQCEYTVNNDGDMIYEVAFGKNQGGDVGWCIGLSVEGGTYGAGTSYITFPVSYYYSFDKKDTRRDATCSLVRYKTESKESVNGVVSIDPGKWCRLWLKESPGSSSSKSTGINWPVMRYSDVLLMYAEAENEINGGPTSGAIEALKQVRRRAFDATEHAEKVDNYVAANSSYDSFFNAIVNERAWEFGGECLRKFDLVRWNLYGEKIEEVTSTLYNMGKAAVGIDLENPEVAQYAALPDVRFYTLVKGTSAITGKECEVIQFKNDPFTKLEEDQYPTSTVSKYDDLKAGSGSFVKLNWLSGLMSAKEDDKGNSITDDLGNKIYDPCNLIRYGYKGYTGTDYVPGSGVAKSVVPYLLPIPYSITSASDGKLSNDGYGLVK</sequence>
<dbReference type="Pfam" id="PF14322">
    <property type="entry name" value="SusD-like_3"/>
    <property type="match status" value="1"/>
</dbReference>
<dbReference type="GO" id="GO:0009279">
    <property type="term" value="C:cell outer membrane"/>
    <property type="evidence" value="ECO:0007669"/>
    <property type="project" value="UniProtKB-SubCell"/>
</dbReference>
<feature type="domain" description="SusD-like N-terminal" evidence="7">
    <location>
        <begin position="22"/>
        <end position="194"/>
    </location>
</feature>
<comment type="caution">
    <text evidence="8">The sequence shown here is derived from an EMBL/GenBank/DDBJ whole genome shotgun (WGS) entry which is preliminary data.</text>
</comment>
<dbReference type="RefSeq" id="WP_111446393.1">
    <property type="nucleotide sequence ID" value="NZ_QKZK01000023.1"/>
</dbReference>
<dbReference type="InterPro" id="IPR012944">
    <property type="entry name" value="SusD_RagB_dom"/>
</dbReference>
<evidence type="ECO:0000256" key="1">
    <source>
        <dbReference type="ARBA" id="ARBA00004442"/>
    </source>
</evidence>